<feature type="region of interest" description="Disordered" evidence="1">
    <location>
        <begin position="1"/>
        <end position="23"/>
    </location>
</feature>
<dbReference type="EMBL" id="PGOL01000513">
    <property type="protein sequence ID" value="PKI69287.1"/>
    <property type="molecule type" value="Genomic_DNA"/>
</dbReference>
<evidence type="ECO:0000313" key="3">
    <source>
        <dbReference type="Proteomes" id="UP000233551"/>
    </source>
</evidence>
<gene>
    <name evidence="2" type="ORF">CRG98_010288</name>
</gene>
<comment type="caution">
    <text evidence="2">The sequence shown here is derived from an EMBL/GenBank/DDBJ whole genome shotgun (WGS) entry which is preliminary data.</text>
</comment>
<evidence type="ECO:0000256" key="1">
    <source>
        <dbReference type="SAM" id="MobiDB-lite"/>
    </source>
</evidence>
<sequence>MFSGSAATPSFDPGQGRTGRYDSESIIPLLETSVMIEIPTSSGTGSLGVHPRPQTKEIFGFHSRTRQQQAKSKAKLFIFYSSLEEYDTVDDLELHEENEFDALYDDDDVGDDEDLDEI</sequence>
<protein>
    <submittedName>
        <fullName evidence="2">Uncharacterized protein</fullName>
    </submittedName>
</protein>
<evidence type="ECO:0000313" key="2">
    <source>
        <dbReference type="EMBL" id="PKI69287.1"/>
    </source>
</evidence>
<accession>A0A2I0KL95</accession>
<keyword evidence="3" id="KW-1185">Reference proteome</keyword>
<name>A0A2I0KL95_PUNGR</name>
<reference evidence="2 3" key="1">
    <citation type="submission" date="2017-11" db="EMBL/GenBank/DDBJ databases">
        <title>De-novo sequencing of pomegranate (Punica granatum L.) genome.</title>
        <authorList>
            <person name="Akparov Z."/>
            <person name="Amiraslanov A."/>
            <person name="Hajiyeva S."/>
            <person name="Abbasov M."/>
            <person name="Kaur K."/>
            <person name="Hamwieh A."/>
            <person name="Solovyev V."/>
            <person name="Salamov A."/>
            <person name="Braich B."/>
            <person name="Kosarev P."/>
            <person name="Mahmoud A."/>
            <person name="Hajiyev E."/>
            <person name="Babayeva S."/>
            <person name="Izzatullayeva V."/>
            <person name="Mammadov A."/>
            <person name="Mammadov A."/>
            <person name="Sharifova S."/>
            <person name="Ojaghi J."/>
            <person name="Eynullazada K."/>
            <person name="Bayramov B."/>
            <person name="Abdulazimova A."/>
            <person name="Shahmuradov I."/>
        </authorList>
    </citation>
    <scope>NUCLEOTIDE SEQUENCE [LARGE SCALE GENOMIC DNA]</scope>
    <source>
        <strain evidence="3">cv. AG2017</strain>
        <tissue evidence="2">Leaf</tissue>
    </source>
</reference>
<organism evidence="2 3">
    <name type="scientific">Punica granatum</name>
    <name type="common">Pomegranate</name>
    <dbReference type="NCBI Taxonomy" id="22663"/>
    <lineage>
        <taxon>Eukaryota</taxon>
        <taxon>Viridiplantae</taxon>
        <taxon>Streptophyta</taxon>
        <taxon>Embryophyta</taxon>
        <taxon>Tracheophyta</taxon>
        <taxon>Spermatophyta</taxon>
        <taxon>Magnoliopsida</taxon>
        <taxon>eudicotyledons</taxon>
        <taxon>Gunneridae</taxon>
        <taxon>Pentapetalae</taxon>
        <taxon>rosids</taxon>
        <taxon>malvids</taxon>
        <taxon>Myrtales</taxon>
        <taxon>Lythraceae</taxon>
        <taxon>Punica</taxon>
    </lineage>
</organism>
<dbReference type="AlphaFoldDB" id="A0A2I0KL95"/>
<feature type="region of interest" description="Disordered" evidence="1">
    <location>
        <begin position="99"/>
        <end position="118"/>
    </location>
</feature>
<dbReference type="Proteomes" id="UP000233551">
    <property type="component" value="Unassembled WGS sequence"/>
</dbReference>
<proteinExistence type="predicted"/>